<name>A0A142VVU4_9SPHN</name>
<dbReference type="KEGG" id="ster:AOA14_04855"/>
<gene>
    <name evidence="2" type="ORF">AOA14_04855</name>
</gene>
<dbReference type="AlphaFoldDB" id="A0A142VVU4"/>
<dbReference type="GO" id="GO:0003700">
    <property type="term" value="F:DNA-binding transcription factor activity"/>
    <property type="evidence" value="ECO:0007669"/>
    <property type="project" value="TreeGrafter"/>
</dbReference>
<dbReference type="InterPro" id="IPR000944">
    <property type="entry name" value="Tscrpt_reg_Rrf2"/>
</dbReference>
<dbReference type="InterPro" id="IPR036390">
    <property type="entry name" value="WH_DNA-bd_sf"/>
</dbReference>
<dbReference type="RefSeq" id="WP_062900987.1">
    <property type="nucleotide sequence ID" value="NZ_CP013342.1"/>
</dbReference>
<dbReference type="Proteomes" id="UP000076234">
    <property type="component" value="Chromosome"/>
</dbReference>
<dbReference type="STRING" id="1219058.AOA14_04855"/>
<dbReference type="Gene3D" id="1.10.10.10">
    <property type="entry name" value="Winged helix-like DNA-binding domain superfamily/Winged helix DNA-binding domain"/>
    <property type="match status" value="1"/>
</dbReference>
<dbReference type="PANTHER" id="PTHR33221:SF4">
    <property type="entry name" value="HTH-TYPE TRANSCRIPTIONAL REPRESSOR NSRR"/>
    <property type="match status" value="1"/>
</dbReference>
<evidence type="ECO:0000313" key="3">
    <source>
        <dbReference type="Proteomes" id="UP000076234"/>
    </source>
</evidence>
<dbReference type="EMBL" id="CP013342">
    <property type="protein sequence ID" value="AMU93930.1"/>
    <property type="molecule type" value="Genomic_DNA"/>
</dbReference>
<reference evidence="2 3" key="2">
    <citation type="journal article" date="2016" name="Genome Announc.">
        <title>Complete Genome Sequence of Sphingopyxis terrae Strain 203-1 (NBRC 111660), a Polyethylene Glycol Degrader.</title>
        <authorList>
            <person name="Ohtsubo Y."/>
            <person name="Nonoyama S."/>
            <person name="Nagata Y."/>
            <person name="Numata M."/>
            <person name="Tsuchikane K."/>
            <person name="Hosoyama A."/>
            <person name="Yamazoe A."/>
            <person name="Tsuda M."/>
            <person name="Fujita N."/>
            <person name="Kawai F."/>
        </authorList>
    </citation>
    <scope>NUCLEOTIDE SEQUENCE [LARGE SCALE GENOMIC DNA]</scope>
    <source>
        <strain evidence="2 3">203-1</strain>
    </source>
</reference>
<keyword evidence="1" id="KW-0238">DNA-binding</keyword>
<sequence length="143" mass="14915">MRLSLHSDYALRILMTLAATGRQMSVDEIAGQYGVSRNHLAKVAQRLQALGYVAAQRGRGGGLTLARAPETVIVGAVVRELERLDGFVECMNPATSACPVRGGCGLQGALAGALAAFAAHLDGYTLADLLPQPARFRALLGAA</sequence>
<evidence type="ECO:0000256" key="1">
    <source>
        <dbReference type="ARBA" id="ARBA00023125"/>
    </source>
</evidence>
<reference evidence="3" key="1">
    <citation type="submission" date="2015-11" db="EMBL/GenBank/DDBJ databases">
        <title>Complete genome sequence of a polyethylene glycol-degrading strain Sphingopyxis terrae strain 203-1 (NBRC 15098).</title>
        <authorList>
            <person name="Yoshiyuki O."/>
            <person name="Shouta N."/>
            <person name="Nagata Y."/>
            <person name="Numata M."/>
            <person name="Tsuchikane K."/>
            <person name="Hosoyama A."/>
            <person name="Yamazoe A."/>
            <person name="Tsuda M."/>
            <person name="Fujita N."/>
            <person name="Kawai F."/>
        </authorList>
    </citation>
    <scope>NUCLEOTIDE SEQUENCE [LARGE SCALE GENOMIC DNA]</scope>
    <source>
        <strain evidence="3">203-1</strain>
    </source>
</reference>
<dbReference type="PROSITE" id="PS51197">
    <property type="entry name" value="HTH_RRF2_2"/>
    <property type="match status" value="1"/>
</dbReference>
<dbReference type="InterPro" id="IPR036388">
    <property type="entry name" value="WH-like_DNA-bd_sf"/>
</dbReference>
<dbReference type="SUPFAM" id="SSF46785">
    <property type="entry name" value="Winged helix' DNA-binding domain"/>
    <property type="match status" value="1"/>
</dbReference>
<dbReference type="NCBIfam" id="TIGR00738">
    <property type="entry name" value="rrf2_super"/>
    <property type="match status" value="1"/>
</dbReference>
<dbReference type="GO" id="GO:0005829">
    <property type="term" value="C:cytosol"/>
    <property type="evidence" value="ECO:0007669"/>
    <property type="project" value="TreeGrafter"/>
</dbReference>
<evidence type="ECO:0000313" key="2">
    <source>
        <dbReference type="EMBL" id="AMU93930.1"/>
    </source>
</evidence>
<dbReference type="PANTHER" id="PTHR33221">
    <property type="entry name" value="WINGED HELIX-TURN-HELIX TRANSCRIPTIONAL REGULATOR, RRF2 FAMILY"/>
    <property type="match status" value="1"/>
</dbReference>
<accession>A0A142VVU4</accession>
<dbReference type="GO" id="GO:0003677">
    <property type="term" value="F:DNA binding"/>
    <property type="evidence" value="ECO:0007669"/>
    <property type="project" value="UniProtKB-KW"/>
</dbReference>
<protein>
    <submittedName>
        <fullName evidence="2">Rrf2 family transcriptional regulator</fullName>
    </submittedName>
</protein>
<proteinExistence type="predicted"/>
<dbReference type="Pfam" id="PF02082">
    <property type="entry name" value="Rrf2"/>
    <property type="match status" value="1"/>
</dbReference>
<organism evidence="2 3">
    <name type="scientific">Sphingopyxis terrae subsp. terrae NBRC 15098</name>
    <dbReference type="NCBI Taxonomy" id="1219058"/>
    <lineage>
        <taxon>Bacteria</taxon>
        <taxon>Pseudomonadati</taxon>
        <taxon>Pseudomonadota</taxon>
        <taxon>Alphaproteobacteria</taxon>
        <taxon>Sphingomonadales</taxon>
        <taxon>Sphingomonadaceae</taxon>
        <taxon>Sphingopyxis</taxon>
    </lineage>
</organism>